<evidence type="ECO:0000256" key="7">
    <source>
        <dbReference type="ARBA" id="ARBA00038514"/>
    </source>
</evidence>
<proteinExistence type="inferred from homology"/>
<gene>
    <name evidence="10" type="ORF">JYP50_12935</name>
</gene>
<dbReference type="FunFam" id="1.20.1250.20:FF:000003">
    <property type="entry name" value="Solute carrier family 17 member 3"/>
    <property type="match status" value="1"/>
</dbReference>
<sequence length="411" mass="43048">MIIALATVAVVICYIDRVNMSVAVIPMAAEFGWDARTQGMVLSSFFFGYMLTQVAGGWLADRYGGALVLGVGVVFWSICTIVAPAAANFSLFALIASRVLMGLGEAVTFPSIYSLFARIVPAGQVSGALATSTSGIPLGTVVALLLTPLIIIHLGWEWSFYLYGAMGIVWCLAWKKVVKAADSIDVNVNEEVGTCGEEPAQQSVKMSTKAMLSRASVWAIIMATFSNNWTLYVLLAWLPTFVTSGLGVEFSSVGIFSVAPYIVSFIFLNVAGKLADHCVQRGIPVRRVRVAMQVVSGLGYTITLLVVGHAGSAVEAIAIISIGCAFGACSAGGFGANHIDIAPRQAGTLLGIANTFGTLPGIVGVYVSGAILQATNSWTMVFTTAAVIMVVGTVFYCCLASCDELAGSGRA</sequence>
<feature type="transmembrane region" description="Helical" evidence="8">
    <location>
        <begin position="158"/>
        <end position="174"/>
    </location>
</feature>
<accession>A0A939IMZ2</accession>
<dbReference type="Proteomes" id="UP000664303">
    <property type="component" value="Unassembled WGS sequence"/>
</dbReference>
<name>A0A939IMZ2_9GAMM</name>
<comment type="subcellular location">
    <subcellularLocation>
        <location evidence="1">Membrane</location>
        <topology evidence="1">Multi-pass membrane protein</topology>
    </subcellularLocation>
</comment>
<feature type="transmembrane region" description="Helical" evidence="8">
    <location>
        <begin position="378"/>
        <end position="402"/>
    </location>
</feature>
<evidence type="ECO:0000259" key="9">
    <source>
        <dbReference type="PROSITE" id="PS50850"/>
    </source>
</evidence>
<dbReference type="FunFam" id="1.20.1250.20:FF:000423">
    <property type="entry name" value="Putative inorganic phosphate cotransporter-like Protein"/>
    <property type="match status" value="1"/>
</dbReference>
<dbReference type="SUPFAM" id="SSF103473">
    <property type="entry name" value="MFS general substrate transporter"/>
    <property type="match status" value="1"/>
</dbReference>
<dbReference type="InterPro" id="IPR036259">
    <property type="entry name" value="MFS_trans_sf"/>
</dbReference>
<evidence type="ECO:0000256" key="4">
    <source>
        <dbReference type="ARBA" id="ARBA00022847"/>
    </source>
</evidence>
<dbReference type="AlphaFoldDB" id="A0A939IMZ2"/>
<evidence type="ECO:0000313" key="11">
    <source>
        <dbReference type="Proteomes" id="UP000664303"/>
    </source>
</evidence>
<feature type="transmembrane region" description="Helical" evidence="8">
    <location>
        <begin position="316"/>
        <end position="336"/>
    </location>
</feature>
<evidence type="ECO:0000256" key="3">
    <source>
        <dbReference type="ARBA" id="ARBA00022692"/>
    </source>
</evidence>
<feature type="transmembrane region" description="Helical" evidence="8">
    <location>
        <begin position="290"/>
        <end position="310"/>
    </location>
</feature>
<dbReference type="InterPro" id="IPR011701">
    <property type="entry name" value="MFS"/>
</dbReference>
<evidence type="ECO:0000256" key="5">
    <source>
        <dbReference type="ARBA" id="ARBA00022989"/>
    </source>
</evidence>
<feature type="transmembrane region" description="Helical" evidence="8">
    <location>
        <begin position="215"/>
        <end position="238"/>
    </location>
</feature>
<keyword evidence="5 8" id="KW-1133">Transmembrane helix</keyword>
<dbReference type="InterPro" id="IPR020846">
    <property type="entry name" value="MFS_dom"/>
</dbReference>
<dbReference type="Gene3D" id="1.20.1250.20">
    <property type="entry name" value="MFS general substrate transporter like domains"/>
    <property type="match status" value="2"/>
</dbReference>
<evidence type="ECO:0000256" key="8">
    <source>
        <dbReference type="SAM" id="Phobius"/>
    </source>
</evidence>
<dbReference type="GO" id="GO:0015293">
    <property type="term" value="F:symporter activity"/>
    <property type="evidence" value="ECO:0007669"/>
    <property type="project" value="UniProtKB-KW"/>
</dbReference>
<evidence type="ECO:0000313" key="10">
    <source>
        <dbReference type="EMBL" id="MBN7797507.1"/>
    </source>
</evidence>
<feature type="domain" description="Major facilitator superfamily (MFS) profile" evidence="9">
    <location>
        <begin position="2"/>
        <end position="404"/>
    </location>
</feature>
<evidence type="ECO:0000256" key="1">
    <source>
        <dbReference type="ARBA" id="ARBA00004141"/>
    </source>
</evidence>
<comment type="caution">
    <text evidence="10">The sequence shown here is derived from an EMBL/GenBank/DDBJ whole genome shotgun (WGS) entry which is preliminary data.</text>
</comment>
<dbReference type="InterPro" id="IPR050382">
    <property type="entry name" value="MFS_Na/Anion_cotransporter"/>
</dbReference>
<organism evidence="10 11">
    <name type="scientific">Parahaliea mediterranea</name>
    <dbReference type="NCBI Taxonomy" id="651086"/>
    <lineage>
        <taxon>Bacteria</taxon>
        <taxon>Pseudomonadati</taxon>
        <taxon>Pseudomonadota</taxon>
        <taxon>Gammaproteobacteria</taxon>
        <taxon>Cellvibrionales</taxon>
        <taxon>Halieaceae</taxon>
        <taxon>Parahaliea</taxon>
    </lineage>
</organism>
<feature type="transmembrane region" description="Helical" evidence="8">
    <location>
        <begin position="66"/>
        <end position="86"/>
    </location>
</feature>
<feature type="transmembrane region" description="Helical" evidence="8">
    <location>
        <begin position="92"/>
        <end position="116"/>
    </location>
</feature>
<feature type="transmembrane region" description="Helical" evidence="8">
    <location>
        <begin position="348"/>
        <end position="372"/>
    </location>
</feature>
<feature type="transmembrane region" description="Helical" evidence="8">
    <location>
        <begin position="250"/>
        <end position="270"/>
    </location>
</feature>
<dbReference type="PANTHER" id="PTHR11662">
    <property type="entry name" value="SOLUTE CARRIER FAMILY 17"/>
    <property type="match status" value="1"/>
</dbReference>
<dbReference type="RefSeq" id="WP_206560950.1">
    <property type="nucleotide sequence ID" value="NZ_JAFKCZ010000008.1"/>
</dbReference>
<reference evidence="10" key="1">
    <citation type="submission" date="2021-02" db="EMBL/GenBank/DDBJ databases">
        <title>PHA producing bacteria isolated from coastal sediment in Guangdong, Shenzhen.</title>
        <authorList>
            <person name="Zheng W."/>
            <person name="Yu S."/>
            <person name="Huang Y."/>
        </authorList>
    </citation>
    <scope>NUCLEOTIDE SEQUENCE</scope>
    <source>
        <strain evidence="10">TN14-10</strain>
    </source>
</reference>
<dbReference type="EMBL" id="JAFKCZ010000008">
    <property type="protein sequence ID" value="MBN7797507.1"/>
    <property type="molecule type" value="Genomic_DNA"/>
</dbReference>
<dbReference type="Pfam" id="PF07690">
    <property type="entry name" value="MFS_1"/>
    <property type="match status" value="1"/>
</dbReference>
<keyword evidence="11" id="KW-1185">Reference proteome</keyword>
<dbReference type="PROSITE" id="PS50850">
    <property type="entry name" value="MFS"/>
    <property type="match status" value="1"/>
</dbReference>
<feature type="transmembrane region" description="Helical" evidence="8">
    <location>
        <begin position="128"/>
        <end position="152"/>
    </location>
</feature>
<feature type="transmembrane region" description="Helical" evidence="8">
    <location>
        <begin position="39"/>
        <end position="59"/>
    </location>
</feature>
<keyword evidence="3 8" id="KW-0812">Transmembrane</keyword>
<keyword evidence="6 8" id="KW-0472">Membrane</keyword>
<dbReference type="PANTHER" id="PTHR11662:SF399">
    <property type="entry name" value="FI19708P1-RELATED"/>
    <property type="match status" value="1"/>
</dbReference>
<dbReference type="InterPro" id="IPR044777">
    <property type="entry name" value="SLC17A9-like"/>
</dbReference>
<dbReference type="CDD" id="cd17380">
    <property type="entry name" value="MFS_SLC17A9_like"/>
    <property type="match status" value="1"/>
</dbReference>
<comment type="similarity">
    <text evidence="7">Belongs to the major facilitator superfamily. Phthalate permease family.</text>
</comment>
<keyword evidence="4" id="KW-0769">Symport</keyword>
<protein>
    <submittedName>
        <fullName evidence="10">ACS family MFS transporter</fullName>
    </submittedName>
</protein>
<keyword evidence="2" id="KW-0813">Transport</keyword>
<evidence type="ECO:0000256" key="6">
    <source>
        <dbReference type="ARBA" id="ARBA00023136"/>
    </source>
</evidence>
<evidence type="ECO:0000256" key="2">
    <source>
        <dbReference type="ARBA" id="ARBA00022448"/>
    </source>
</evidence>
<dbReference type="GO" id="GO:0016020">
    <property type="term" value="C:membrane"/>
    <property type="evidence" value="ECO:0007669"/>
    <property type="project" value="UniProtKB-SubCell"/>
</dbReference>